<dbReference type="EMBL" id="MT144004">
    <property type="protein sequence ID" value="QJA46167.1"/>
    <property type="molecule type" value="Genomic_DNA"/>
</dbReference>
<dbReference type="EMBL" id="MT144628">
    <property type="protein sequence ID" value="QJH95760.1"/>
    <property type="molecule type" value="Genomic_DNA"/>
</dbReference>
<sequence length="97" mass="10548">MANNQIYDPNRIPDPTKDLHVIKSQMIYLMAAPTIGNPDIPDPDNIGAKLFPGFGWFIPISTELQDMQMAAAQLTNAVGAAYCVYRARLTLLGGKVG</sequence>
<dbReference type="AlphaFoldDB" id="A0A6H1ZFM7"/>
<protein>
    <submittedName>
        <fullName evidence="1">Uncharacterized protein</fullName>
    </submittedName>
</protein>
<evidence type="ECO:0000313" key="3">
    <source>
        <dbReference type="EMBL" id="QJH95760.1"/>
    </source>
</evidence>
<gene>
    <name evidence="2" type="ORF">MM415B04448_0008</name>
    <name evidence="1" type="ORF">TM448A00336_0016</name>
    <name evidence="3" type="ORF">TM448B00512_0027</name>
</gene>
<name>A0A6H1ZFM7_9ZZZZ</name>
<evidence type="ECO:0000313" key="1">
    <source>
        <dbReference type="EMBL" id="QJA46167.1"/>
    </source>
</evidence>
<proteinExistence type="predicted"/>
<organism evidence="1">
    <name type="scientific">viral metagenome</name>
    <dbReference type="NCBI Taxonomy" id="1070528"/>
    <lineage>
        <taxon>unclassified sequences</taxon>
        <taxon>metagenomes</taxon>
        <taxon>organismal metagenomes</taxon>
    </lineage>
</organism>
<reference evidence="1" key="1">
    <citation type="submission" date="2020-03" db="EMBL/GenBank/DDBJ databases">
        <title>The deep terrestrial virosphere.</title>
        <authorList>
            <person name="Holmfeldt K."/>
            <person name="Nilsson E."/>
            <person name="Simone D."/>
            <person name="Lopez-Fernandez M."/>
            <person name="Wu X."/>
            <person name="de Brujin I."/>
            <person name="Lundin D."/>
            <person name="Andersson A."/>
            <person name="Bertilsson S."/>
            <person name="Dopson M."/>
        </authorList>
    </citation>
    <scope>NUCLEOTIDE SEQUENCE</scope>
    <source>
        <strain evidence="2">MM415B04448</strain>
        <strain evidence="1">TM448A00336</strain>
        <strain evidence="3">TM448B00512</strain>
    </source>
</reference>
<dbReference type="EMBL" id="MT143100">
    <property type="protein sequence ID" value="QJA92840.1"/>
    <property type="molecule type" value="Genomic_DNA"/>
</dbReference>
<accession>A0A6H1ZFM7</accession>
<evidence type="ECO:0000313" key="2">
    <source>
        <dbReference type="EMBL" id="QJA92840.1"/>
    </source>
</evidence>